<protein>
    <recommendedName>
        <fullName evidence="1">BFN domain-containing protein</fullName>
    </recommendedName>
</protein>
<dbReference type="Pfam" id="PF02577">
    <property type="entry name" value="BFN_dom"/>
    <property type="match status" value="1"/>
</dbReference>
<organism evidence="2 3">
    <name type="scientific">Corynebacterium genitalium ATCC 33030</name>
    <dbReference type="NCBI Taxonomy" id="585529"/>
    <lineage>
        <taxon>Bacteria</taxon>
        <taxon>Bacillati</taxon>
        <taxon>Actinomycetota</taxon>
        <taxon>Actinomycetes</taxon>
        <taxon>Mycobacteriales</taxon>
        <taxon>Corynebacteriaceae</taxon>
        <taxon>Corynebacterium</taxon>
    </lineage>
</organism>
<dbReference type="Proteomes" id="UP000004208">
    <property type="component" value="Unassembled WGS sequence"/>
</dbReference>
<dbReference type="EMBL" id="ACLJ02000003">
    <property type="protein sequence ID" value="EFK53993.1"/>
    <property type="molecule type" value="Genomic_DNA"/>
</dbReference>
<proteinExistence type="predicted"/>
<dbReference type="InterPro" id="IPR036104">
    <property type="entry name" value="BFN_sf"/>
</dbReference>
<dbReference type="STRING" id="585529.HMPREF0291_11650"/>
<dbReference type="HOGENOM" id="CLU_096111_0_0_11"/>
<keyword evidence="3" id="KW-1185">Reference proteome</keyword>
<comment type="caution">
    <text evidence="2">The sequence shown here is derived from an EMBL/GenBank/DDBJ whole genome shotgun (WGS) entry which is preliminary data.</text>
</comment>
<evidence type="ECO:0000313" key="3">
    <source>
        <dbReference type="Proteomes" id="UP000004208"/>
    </source>
</evidence>
<dbReference type="PROSITE" id="PS51658">
    <property type="entry name" value="BFN"/>
    <property type="match status" value="1"/>
</dbReference>
<dbReference type="SUPFAM" id="SSF103256">
    <property type="entry name" value="Hypothetical protein TM0160"/>
    <property type="match status" value="1"/>
</dbReference>
<accession>D7WCW2</accession>
<feature type="domain" description="BFN" evidence="1">
    <location>
        <begin position="1"/>
        <end position="131"/>
    </location>
</feature>
<dbReference type="AlphaFoldDB" id="D7WCW2"/>
<dbReference type="RefSeq" id="WP_005290208.1">
    <property type="nucleotide sequence ID" value="NZ_CM000961.1"/>
</dbReference>
<dbReference type="GO" id="GO:0004518">
    <property type="term" value="F:nuclease activity"/>
    <property type="evidence" value="ECO:0007669"/>
    <property type="project" value="InterPro"/>
</dbReference>
<reference evidence="2" key="1">
    <citation type="submission" date="2010-06" db="EMBL/GenBank/DDBJ databases">
        <authorList>
            <person name="Muzny D."/>
            <person name="Qin X."/>
            <person name="Buhay C."/>
            <person name="Dugan-Rocha S."/>
            <person name="Ding Y."/>
            <person name="Chen G."/>
            <person name="Hawes A."/>
            <person name="Holder M."/>
            <person name="Jhangiani S."/>
            <person name="Johnson A."/>
            <person name="Khan Z."/>
            <person name="Li Z."/>
            <person name="Liu W."/>
            <person name="Liu X."/>
            <person name="Perez L."/>
            <person name="Shen H."/>
            <person name="Wang Q."/>
            <person name="Watt J."/>
            <person name="Xi L."/>
            <person name="Xin Y."/>
            <person name="Zhou J."/>
            <person name="Deng J."/>
            <person name="Jiang H."/>
            <person name="Liu Y."/>
            <person name="Qu J."/>
            <person name="Song X.-Z."/>
            <person name="Zhang L."/>
            <person name="Villasana D."/>
            <person name="Johnson A."/>
            <person name="Liu J."/>
            <person name="Liyanage D."/>
            <person name="Lorensuhewa L."/>
            <person name="Robinson T."/>
            <person name="Song A."/>
            <person name="Song B.-B."/>
            <person name="Dinh H."/>
            <person name="Thornton R."/>
            <person name="Coyle M."/>
            <person name="Francisco L."/>
            <person name="Jackson L."/>
            <person name="Javaid M."/>
            <person name="Korchina V."/>
            <person name="Kovar C."/>
            <person name="Mata R."/>
            <person name="Mathew T."/>
            <person name="Ngo R."/>
            <person name="Nguyen L."/>
            <person name="Nguyen N."/>
            <person name="Okwuonu G."/>
            <person name="Ongeri F."/>
            <person name="Pham C."/>
            <person name="Simmons D."/>
            <person name="Wilczek-Boney K."/>
            <person name="Hale W."/>
            <person name="Jakkamsetti A."/>
            <person name="Pham P."/>
            <person name="Ruth R."/>
            <person name="San Lucas F."/>
            <person name="Warren J."/>
            <person name="Zhang J."/>
            <person name="Zhao Z."/>
            <person name="Zhou C."/>
            <person name="Zhu D."/>
            <person name="Lee S."/>
            <person name="Bess C."/>
            <person name="Blankenburg K."/>
            <person name="Forbes L."/>
            <person name="Fu Q."/>
            <person name="Gubbala S."/>
            <person name="Hirani K."/>
            <person name="Jayaseelan J.C."/>
            <person name="Lara F."/>
            <person name="Munidasa M."/>
            <person name="Palculict T."/>
            <person name="Patil S."/>
            <person name="Pu L.-L."/>
            <person name="Saada N."/>
            <person name="Tang L."/>
            <person name="Weissenberger G."/>
            <person name="Zhu Y."/>
            <person name="Hemphill L."/>
            <person name="Shang Y."/>
            <person name="Youmans B."/>
            <person name="Ayvaz T."/>
            <person name="Ross M."/>
            <person name="Santibanez J."/>
            <person name="Aqrawi P."/>
            <person name="Gross S."/>
            <person name="Joshi V."/>
            <person name="Fowler G."/>
            <person name="Nazareth L."/>
            <person name="Reid J."/>
            <person name="Worley K."/>
            <person name="Petrosino J."/>
            <person name="Highlander S."/>
            <person name="Gibbs R."/>
        </authorList>
    </citation>
    <scope>NUCLEOTIDE SEQUENCE [LARGE SCALE GENOMIC DNA]</scope>
    <source>
        <strain evidence="2">ATCC 33030</strain>
    </source>
</reference>
<evidence type="ECO:0000313" key="2">
    <source>
        <dbReference type="EMBL" id="EFK53993.1"/>
    </source>
</evidence>
<sequence>MTSVPVTFCGVFPVGPESFLCALLLWEERRRFVPVWLPPVGGAQLIGRIGDWEPTRPDTHDLLLDLIEQSTAGIAAIELTNYHNGVFMAQITMEDGAEFDCRPTDAFVLSVMLDMPIEVDETVLSQSSLWLSAEDALDYFDIEVDDEAVPAGSDSASGDAKADADFQQLMRDLGVSEQDLGFEGSEVKDVTEDDSGEE</sequence>
<gene>
    <name evidence="2" type="ORF">HMPREF0291_11650</name>
</gene>
<dbReference type="InterPro" id="IPR003729">
    <property type="entry name" value="Bi_nuclease_dom"/>
</dbReference>
<evidence type="ECO:0000259" key="1">
    <source>
        <dbReference type="PROSITE" id="PS51658"/>
    </source>
</evidence>
<dbReference type="Gene3D" id="3.10.690.10">
    <property type="entry name" value="Bifunctional nuclease domain"/>
    <property type="match status" value="1"/>
</dbReference>
<dbReference type="eggNOG" id="COG1259">
    <property type="taxonomic scope" value="Bacteria"/>
</dbReference>
<dbReference type="OrthoDB" id="9788698at2"/>
<name>D7WCW2_9CORY</name>